<accession>A0ABD1UFY9</accession>
<reference evidence="3" key="1">
    <citation type="submission" date="2024-07" db="EMBL/GenBank/DDBJ databases">
        <title>Two chromosome-level genome assemblies of Korean endemic species Abeliophyllum distichum and Forsythia ovata (Oleaceae).</title>
        <authorList>
            <person name="Mun J.H."/>
        </authorList>
    </citation>
    <scope>NUCLEOTIDE SEQUENCE</scope>
    <source>
        <strain evidence="3">KNKB198505000391</strain>
        <tissue evidence="3">Leaf</tissue>
    </source>
</reference>
<proteinExistence type="predicted"/>
<evidence type="ECO:0000313" key="4">
    <source>
        <dbReference type="Proteomes" id="UP001604336"/>
    </source>
</evidence>
<reference evidence="4" key="2">
    <citation type="submission" date="2024-07" db="EMBL/GenBank/DDBJ databases">
        <title>Two chromosome-level genome assemblies of Korean endemic species Abeliophyllum distichum and Forsythia ovata (Oleaceae).</title>
        <authorList>
            <person name="Jang H."/>
        </authorList>
    </citation>
    <scope>NUCLEOTIDE SEQUENCE [LARGE SCALE GENOMIC DNA]</scope>
</reference>
<dbReference type="AlphaFoldDB" id="A0ABD1UFY9"/>
<keyword evidence="1" id="KW-1133">Transmembrane helix</keyword>
<evidence type="ECO:0000256" key="1">
    <source>
        <dbReference type="SAM" id="Phobius"/>
    </source>
</evidence>
<keyword evidence="1" id="KW-0812">Transmembrane</keyword>
<dbReference type="PANTHER" id="PTHR37746">
    <property type="entry name" value="TRANSMEMBRANE PROTEIN"/>
    <property type="match status" value="1"/>
</dbReference>
<evidence type="ECO:0000313" key="3">
    <source>
        <dbReference type="EMBL" id="KAL2523947.1"/>
    </source>
</evidence>
<keyword evidence="4" id="KW-1185">Reference proteome</keyword>
<keyword evidence="1" id="KW-0472">Membrane</keyword>
<dbReference type="EMBL" id="JBFOLK010000003">
    <property type="protein sequence ID" value="KAL2523942.1"/>
    <property type="molecule type" value="Genomic_DNA"/>
</dbReference>
<sequence>MPFQLQKFIAASSMEEKQKQRESNFFTQIITFLQETLSFLCSNPLFSTIFTLYTLILLYLPAFFHGFIFSPVLISTSIILLYLLQLGASQKTHKETGSHSPKFDSTQKLLPQNEEFSDHDLNDVSYESIGDPNQNPNPGPNFLADCFVEWDVRAPLEVIHEEYEGEGGNEACGEEKRETQMAIIEKYASLSLYYPESDTDTSSDGDSTTIEDWESSDKLCFRWEEDDKEGLIEIELDGTKNINEVEEENLIEIDLSPSR</sequence>
<evidence type="ECO:0000313" key="2">
    <source>
        <dbReference type="EMBL" id="KAL2523942.1"/>
    </source>
</evidence>
<feature type="transmembrane region" description="Helical" evidence="1">
    <location>
        <begin position="37"/>
        <end position="56"/>
    </location>
</feature>
<dbReference type="PANTHER" id="PTHR37746:SF1">
    <property type="entry name" value="TRANSMEMBRANE PROTEIN"/>
    <property type="match status" value="1"/>
</dbReference>
<name>A0ABD1UFY9_9LAMI</name>
<comment type="caution">
    <text evidence="3">The sequence shown here is derived from an EMBL/GenBank/DDBJ whole genome shotgun (WGS) entry which is preliminary data.</text>
</comment>
<protein>
    <submittedName>
        <fullName evidence="3">Uncharacterized protein</fullName>
    </submittedName>
</protein>
<dbReference type="EMBL" id="JBFOLK010000003">
    <property type="protein sequence ID" value="KAL2523947.1"/>
    <property type="molecule type" value="Genomic_DNA"/>
</dbReference>
<organism evidence="3 4">
    <name type="scientific">Abeliophyllum distichum</name>
    <dbReference type="NCBI Taxonomy" id="126358"/>
    <lineage>
        <taxon>Eukaryota</taxon>
        <taxon>Viridiplantae</taxon>
        <taxon>Streptophyta</taxon>
        <taxon>Embryophyta</taxon>
        <taxon>Tracheophyta</taxon>
        <taxon>Spermatophyta</taxon>
        <taxon>Magnoliopsida</taxon>
        <taxon>eudicotyledons</taxon>
        <taxon>Gunneridae</taxon>
        <taxon>Pentapetalae</taxon>
        <taxon>asterids</taxon>
        <taxon>lamiids</taxon>
        <taxon>Lamiales</taxon>
        <taxon>Oleaceae</taxon>
        <taxon>Forsythieae</taxon>
        <taxon>Abeliophyllum</taxon>
    </lineage>
</organism>
<feature type="transmembrane region" description="Helical" evidence="1">
    <location>
        <begin position="62"/>
        <end position="84"/>
    </location>
</feature>
<gene>
    <name evidence="2" type="ORF">Adt_08996</name>
    <name evidence="3" type="ORF">Adt_09001</name>
</gene>
<dbReference type="Proteomes" id="UP001604336">
    <property type="component" value="Unassembled WGS sequence"/>
</dbReference>